<dbReference type="Proteomes" id="UP000016023">
    <property type="component" value="Unassembled WGS sequence"/>
</dbReference>
<evidence type="ECO:0000313" key="3">
    <source>
        <dbReference type="Proteomes" id="UP000016023"/>
    </source>
</evidence>
<protein>
    <submittedName>
        <fullName evidence="2">Uncharacterized protein</fullName>
    </submittedName>
</protein>
<keyword evidence="1" id="KW-0812">Transmembrane</keyword>
<reference evidence="2 3" key="1">
    <citation type="submission" date="2011-12" db="EMBL/GenBank/DDBJ databases">
        <title>The Genome Sequence of Prevotella micans F0438.</title>
        <authorList>
            <consortium name="The Broad Institute Genome Sequencing Platform"/>
            <person name="Earl A."/>
            <person name="Ward D."/>
            <person name="Feldgarden M."/>
            <person name="Gevers D."/>
            <person name="Izard J."/>
            <person name="Baranova O.V."/>
            <person name="Blanton J.M."/>
            <person name="Wade W.G."/>
            <person name="Dewhirst F.E."/>
            <person name="Young S.K."/>
            <person name="Zeng Q."/>
            <person name="Gargeya S."/>
            <person name="Fitzgerald M."/>
            <person name="Haas B."/>
            <person name="Abouelleil A."/>
            <person name="Alvarado L."/>
            <person name="Arachchi H.M."/>
            <person name="Berlin A."/>
            <person name="Chapman S.B."/>
            <person name="Gearin G."/>
            <person name="Goldberg J."/>
            <person name="Griggs A."/>
            <person name="Gujja S."/>
            <person name="Hansen M."/>
            <person name="Heiman D."/>
            <person name="Howarth C."/>
            <person name="Larimer J."/>
            <person name="Lui A."/>
            <person name="MacDonald P.J.P."/>
            <person name="McCowen C."/>
            <person name="Montmayeur A."/>
            <person name="Murphy C."/>
            <person name="Neiman D."/>
            <person name="Pearson M."/>
            <person name="Priest M."/>
            <person name="Roberts A."/>
            <person name="Saif S."/>
            <person name="Shea T."/>
            <person name="Sisk P."/>
            <person name="Stolte C."/>
            <person name="Sykes S."/>
            <person name="Wortman J."/>
            <person name="Nusbaum C."/>
            <person name="Birren B."/>
        </authorList>
    </citation>
    <scope>NUCLEOTIDE SEQUENCE [LARGE SCALE GENOMIC DNA]</scope>
    <source>
        <strain evidence="2 3">F0438</strain>
    </source>
</reference>
<accession>H1Q0H3</accession>
<evidence type="ECO:0000313" key="2">
    <source>
        <dbReference type="EMBL" id="EHO73536.1"/>
    </source>
</evidence>
<keyword evidence="1" id="KW-1133">Transmembrane helix</keyword>
<evidence type="ECO:0000256" key="1">
    <source>
        <dbReference type="SAM" id="Phobius"/>
    </source>
</evidence>
<feature type="transmembrane region" description="Helical" evidence="1">
    <location>
        <begin position="21"/>
        <end position="42"/>
    </location>
</feature>
<organism evidence="2 3">
    <name type="scientific">Prevotella micans F0438</name>
    <dbReference type="NCBI Taxonomy" id="883158"/>
    <lineage>
        <taxon>Bacteria</taxon>
        <taxon>Pseudomonadati</taxon>
        <taxon>Bacteroidota</taxon>
        <taxon>Bacteroidia</taxon>
        <taxon>Bacteroidales</taxon>
        <taxon>Prevotellaceae</taxon>
        <taxon>Prevotella</taxon>
    </lineage>
</organism>
<dbReference type="AlphaFoldDB" id="H1Q0H3"/>
<comment type="caution">
    <text evidence="2">The sequence shown here is derived from an EMBL/GenBank/DDBJ whole genome shotgun (WGS) entry which is preliminary data.</text>
</comment>
<keyword evidence="3" id="KW-1185">Reference proteome</keyword>
<sequence length="56" mass="6636">MERRYTRHRNWSTKDAPMNLSLRRFVIDVFSMTTLLTLLTALKFLGVEKGVNHITR</sequence>
<gene>
    <name evidence="2" type="ORF">HMPREF9140_00411</name>
</gene>
<proteinExistence type="predicted"/>
<dbReference type="EMBL" id="AGWK01000015">
    <property type="protein sequence ID" value="EHO73536.1"/>
    <property type="molecule type" value="Genomic_DNA"/>
</dbReference>
<keyword evidence="1" id="KW-0472">Membrane</keyword>
<dbReference type="HOGENOM" id="CLU_3010477_0_0_10"/>
<name>H1Q0H3_9BACT</name>